<evidence type="ECO:0000259" key="1">
    <source>
        <dbReference type="Pfam" id="PF07603"/>
    </source>
</evidence>
<dbReference type="EMBL" id="CP048620">
    <property type="protein sequence ID" value="QPJ66788.1"/>
    <property type="molecule type" value="Genomic_DNA"/>
</dbReference>
<organism evidence="2 3">
    <name type="scientific">Candidatus Nitrohelix vancouverensis</name>
    <dbReference type="NCBI Taxonomy" id="2705534"/>
    <lineage>
        <taxon>Bacteria</taxon>
        <taxon>Pseudomonadati</taxon>
        <taxon>Nitrospinota/Tectimicrobiota group</taxon>
        <taxon>Nitrospinota</taxon>
        <taxon>Nitrospinia</taxon>
        <taxon>Nitrospinales</taxon>
        <taxon>Nitrospinaceae</taxon>
        <taxon>Candidatus Nitrohelix</taxon>
    </lineage>
</organism>
<dbReference type="Proteomes" id="UP000594464">
    <property type="component" value="Chromosome"/>
</dbReference>
<gene>
    <name evidence="2" type="ORF">G3M78_06560</name>
</gene>
<accession>A0A7T0C5E3</accession>
<dbReference type="KEGG" id="nva:G3M78_06560"/>
<evidence type="ECO:0000313" key="2">
    <source>
        <dbReference type="EMBL" id="QPJ66788.1"/>
    </source>
</evidence>
<evidence type="ECO:0000313" key="3">
    <source>
        <dbReference type="Proteomes" id="UP000594464"/>
    </source>
</evidence>
<reference evidence="3" key="1">
    <citation type="submission" date="2020-02" db="EMBL/GenBank/DDBJ databases">
        <title>Genomic and physiological characterization of two novel Nitrospinaceae genera.</title>
        <authorList>
            <person name="Mueller A.J."/>
            <person name="Jung M.-Y."/>
            <person name="Strachan C.R."/>
            <person name="Herbold C.W."/>
            <person name="Kirkegaard R.H."/>
            <person name="Daims H."/>
        </authorList>
    </citation>
    <scope>NUCLEOTIDE SEQUENCE [LARGE SCALE GENOMIC DNA]</scope>
</reference>
<sequence length="120" mass="14145">MWKQTDSFQDTSNWCTWFTAQDYARSLNLKKFAGHTNWRIPTLEEAESLYDEDHSIRDMDRFDIFIPKEFSPGGGFTTWTSDERPQGSAVVFYYRYGHANLNFKELDVTKDSVRAVRNIE</sequence>
<dbReference type="AlphaFoldDB" id="A0A7T0C5E3"/>
<feature type="domain" description="Lcl C-terminal" evidence="1">
    <location>
        <begin position="1"/>
        <end position="117"/>
    </location>
</feature>
<dbReference type="InterPro" id="IPR011460">
    <property type="entry name" value="Lcl_C"/>
</dbReference>
<proteinExistence type="predicted"/>
<protein>
    <submittedName>
        <fullName evidence="2">DUF1566 domain-containing protein</fullName>
    </submittedName>
</protein>
<name>A0A7T0C5E3_9BACT</name>
<dbReference type="Pfam" id="PF07603">
    <property type="entry name" value="Lcl_C"/>
    <property type="match status" value="1"/>
</dbReference>